<evidence type="ECO:0000313" key="5">
    <source>
        <dbReference type="EMBL" id="KAF8772743.1"/>
    </source>
</evidence>
<dbReference type="SMART" id="SM01413">
    <property type="entry name" value="Ribosomal_S19e"/>
    <property type="match status" value="1"/>
</dbReference>
<dbReference type="SUPFAM" id="SSF46785">
    <property type="entry name" value="Winged helix' DNA-binding domain"/>
    <property type="match status" value="1"/>
</dbReference>
<dbReference type="AlphaFoldDB" id="A0A835KRI5"/>
<comment type="similarity">
    <text evidence="1">Belongs to the eukaryotic ribosomal protein eS19 family.</text>
</comment>
<protein>
    <submittedName>
        <fullName evidence="5">Uncharacterized protein</fullName>
    </submittedName>
</protein>
<comment type="caution">
    <text evidence="5">The sequence shown here is derived from an EMBL/GenBank/DDBJ whole genome shotgun (WGS) entry which is preliminary data.</text>
</comment>
<name>A0A835KRI5_9POAL</name>
<dbReference type="OrthoDB" id="428974at2759"/>
<dbReference type="GO" id="GO:0006412">
    <property type="term" value="P:translation"/>
    <property type="evidence" value="ECO:0007669"/>
    <property type="project" value="InterPro"/>
</dbReference>
<keyword evidence="3" id="KW-0687">Ribonucleoprotein</keyword>
<dbReference type="InterPro" id="IPR001266">
    <property type="entry name" value="Ribosomal_eS19"/>
</dbReference>
<organism evidence="5 6">
    <name type="scientific">Digitaria exilis</name>
    <dbReference type="NCBI Taxonomy" id="1010633"/>
    <lineage>
        <taxon>Eukaryota</taxon>
        <taxon>Viridiplantae</taxon>
        <taxon>Streptophyta</taxon>
        <taxon>Embryophyta</taxon>
        <taxon>Tracheophyta</taxon>
        <taxon>Spermatophyta</taxon>
        <taxon>Magnoliopsida</taxon>
        <taxon>Liliopsida</taxon>
        <taxon>Poales</taxon>
        <taxon>Poaceae</taxon>
        <taxon>PACMAD clade</taxon>
        <taxon>Panicoideae</taxon>
        <taxon>Panicodae</taxon>
        <taxon>Paniceae</taxon>
        <taxon>Anthephorinae</taxon>
        <taxon>Digitaria</taxon>
    </lineage>
</organism>
<accession>A0A835KRI5</accession>
<evidence type="ECO:0000256" key="3">
    <source>
        <dbReference type="ARBA" id="ARBA00023274"/>
    </source>
</evidence>
<dbReference type="Proteomes" id="UP000636709">
    <property type="component" value="Unassembled WGS sequence"/>
</dbReference>
<dbReference type="InterPro" id="IPR036390">
    <property type="entry name" value="WH_DNA-bd_sf"/>
</dbReference>
<keyword evidence="6" id="KW-1185">Reference proteome</keyword>
<dbReference type="InterPro" id="IPR036388">
    <property type="entry name" value="WH-like_DNA-bd_sf"/>
</dbReference>
<dbReference type="GO" id="GO:0000028">
    <property type="term" value="P:ribosomal small subunit assembly"/>
    <property type="evidence" value="ECO:0007669"/>
    <property type="project" value="TreeGrafter"/>
</dbReference>
<dbReference type="GO" id="GO:0022627">
    <property type="term" value="C:cytosolic small ribosomal subunit"/>
    <property type="evidence" value="ECO:0007669"/>
    <property type="project" value="TreeGrafter"/>
</dbReference>
<keyword evidence="2" id="KW-0689">Ribosomal protein</keyword>
<dbReference type="GO" id="GO:0003735">
    <property type="term" value="F:structural constituent of ribosome"/>
    <property type="evidence" value="ECO:0007669"/>
    <property type="project" value="InterPro"/>
</dbReference>
<dbReference type="EMBL" id="JACEFO010000368">
    <property type="protein sequence ID" value="KAF8772743.1"/>
    <property type="molecule type" value="Genomic_DNA"/>
</dbReference>
<reference evidence="5" key="1">
    <citation type="submission" date="2020-07" db="EMBL/GenBank/DDBJ databases">
        <title>Genome sequence and genetic diversity analysis of an under-domesticated orphan crop, white fonio (Digitaria exilis).</title>
        <authorList>
            <person name="Bennetzen J.L."/>
            <person name="Chen S."/>
            <person name="Ma X."/>
            <person name="Wang X."/>
            <person name="Yssel A.E.J."/>
            <person name="Chaluvadi S.R."/>
            <person name="Johnson M."/>
            <person name="Gangashetty P."/>
            <person name="Hamidou F."/>
            <person name="Sanogo M.D."/>
            <person name="Zwaenepoel A."/>
            <person name="Wallace J."/>
            <person name="Van De Peer Y."/>
            <person name="Van Deynze A."/>
        </authorList>
    </citation>
    <scope>NUCLEOTIDE SEQUENCE</scope>
    <source>
        <tissue evidence="5">Leaves</tissue>
    </source>
</reference>
<dbReference type="PANTHER" id="PTHR11710">
    <property type="entry name" value="40S RIBOSOMAL PROTEIN S19"/>
    <property type="match status" value="1"/>
</dbReference>
<proteinExistence type="inferred from homology"/>
<gene>
    <name evidence="5" type="ORF">HU200_005434</name>
</gene>
<dbReference type="Pfam" id="PF01090">
    <property type="entry name" value="Ribosomal_S19e"/>
    <property type="match status" value="1"/>
</dbReference>
<feature type="region of interest" description="Disordered" evidence="4">
    <location>
        <begin position="119"/>
        <end position="181"/>
    </location>
</feature>
<dbReference type="GO" id="GO:0003723">
    <property type="term" value="F:RNA binding"/>
    <property type="evidence" value="ECO:0007669"/>
    <property type="project" value="TreeGrafter"/>
</dbReference>
<evidence type="ECO:0000256" key="4">
    <source>
        <dbReference type="SAM" id="MobiDB-lite"/>
    </source>
</evidence>
<evidence type="ECO:0000256" key="2">
    <source>
        <dbReference type="ARBA" id="ARBA00022980"/>
    </source>
</evidence>
<dbReference type="PANTHER" id="PTHR11710:SF0">
    <property type="entry name" value="40S RIBOSOMAL PROTEIN S19"/>
    <property type="match status" value="1"/>
</dbReference>
<evidence type="ECO:0000313" key="6">
    <source>
        <dbReference type="Proteomes" id="UP000636709"/>
    </source>
</evidence>
<dbReference type="Gene3D" id="1.10.10.10">
    <property type="entry name" value="Winged helix-like DNA-binding domain superfamily/Winged helix DNA-binding domain"/>
    <property type="match status" value="1"/>
</dbReference>
<sequence>MEHAHGMHAPRTPFSPTSTNTALHCTALHQKACLRGRDNGLHFSSPPLPGPPQNLLALFRGFHHQLPDCEELKITHDAPPLLSSSESTIVKGGGDARWRLRMFSSRDPCESCDCECSSDDPPPLLPQRPARRTAATATASGGLLRPSQGGGGRNRCSTPSVPPREGGEGRGGNWMSPRREDGDGAEVARLVDLKLHGLLLLLLPSRPVPRKEGGGLRPWFRPNSAAHTVRHLPPPLPFCGRMADSTARTWKDVNPHDFVKAYSAHLKRSGKVTLPHSAFTARFKELPPYDPDWYYTRAGKALVWVAFHERSDGGRRGMAPSSGAISRNILQQLQKMGIIGC</sequence>
<evidence type="ECO:0000256" key="1">
    <source>
        <dbReference type="ARBA" id="ARBA00010014"/>
    </source>
</evidence>
<feature type="compositionally biased region" description="Low complexity" evidence="4">
    <location>
        <begin position="132"/>
        <end position="147"/>
    </location>
</feature>